<dbReference type="InterPro" id="IPR024344">
    <property type="entry name" value="MDMPI_metal-binding"/>
</dbReference>
<dbReference type="InterPro" id="IPR034660">
    <property type="entry name" value="DinB/YfiT-like"/>
</dbReference>
<comment type="caution">
    <text evidence="3">The sequence shown here is derived from an EMBL/GenBank/DDBJ whole genome shotgun (WGS) entry which is preliminary data.</text>
</comment>
<dbReference type="Gene3D" id="1.20.120.450">
    <property type="entry name" value="dinb family like domain"/>
    <property type="match status" value="1"/>
</dbReference>
<evidence type="ECO:0000256" key="1">
    <source>
        <dbReference type="SAM" id="MobiDB-lite"/>
    </source>
</evidence>
<keyword evidence="3" id="KW-0413">Isomerase</keyword>
<sequence length="220" mass="22454">MVLAAGYAARAVAAVRPDELGTPTPCAGWDLRRLLEHLEESVTALREGLVLGRVAAAPGRWGEGTAEGGAGGPTACGTTRRGREPRGPTCEPVTRALVALETLSRAGREHGVRGRGRRDPVLAAGVPLCATLLHRAGAVELVVHGWDVAAAWCRAGGRPPPPPPALAAALLPVLPLVVPPPADRGTLFAAPVAVPEAASAGVRLLAALGRRCRPVGPPFG</sequence>
<evidence type="ECO:0000313" key="3">
    <source>
        <dbReference type="EMBL" id="MBB1243214.1"/>
    </source>
</evidence>
<keyword evidence="4" id="KW-1185">Reference proteome</keyword>
<evidence type="ECO:0000259" key="2">
    <source>
        <dbReference type="Pfam" id="PF11716"/>
    </source>
</evidence>
<protein>
    <submittedName>
        <fullName evidence="3">Maleylpyruvate isomerase N-terminal domain-containing protein</fullName>
    </submittedName>
</protein>
<reference evidence="4" key="1">
    <citation type="journal article" date="2020" name="Syst. Appl. Microbiol.">
        <title>Streptomyces alkaliterrae sp. nov., isolated from an alkaline soil, and emended descriptions of Streptomyces alkaliphilus, Streptomyces calidiresistens and Streptomyces durbertensis.</title>
        <authorList>
            <person name="Swiecimska M."/>
            <person name="Golinska P."/>
            <person name="Nouioui I."/>
            <person name="Wypij M."/>
            <person name="Rai M."/>
            <person name="Sangal V."/>
            <person name="Goodfellow M."/>
        </authorList>
    </citation>
    <scope>NUCLEOTIDE SEQUENCE [LARGE SCALE GENOMIC DNA]</scope>
    <source>
        <strain evidence="4">DSM 104538</strain>
    </source>
</reference>
<dbReference type="Proteomes" id="UP000766698">
    <property type="component" value="Unassembled WGS sequence"/>
</dbReference>
<feature type="domain" description="Mycothiol-dependent maleylpyruvate isomerase metal-binding" evidence="2">
    <location>
        <begin position="8"/>
        <end position="149"/>
    </location>
</feature>
<dbReference type="EMBL" id="WMLF01000060">
    <property type="protein sequence ID" value="MBB1243214.1"/>
    <property type="molecule type" value="Genomic_DNA"/>
</dbReference>
<evidence type="ECO:0000313" key="4">
    <source>
        <dbReference type="Proteomes" id="UP000766698"/>
    </source>
</evidence>
<organism evidence="3 4">
    <name type="scientific">Streptomyces durbertensis</name>
    <dbReference type="NCBI Taxonomy" id="2448886"/>
    <lineage>
        <taxon>Bacteria</taxon>
        <taxon>Bacillati</taxon>
        <taxon>Actinomycetota</taxon>
        <taxon>Actinomycetes</taxon>
        <taxon>Kitasatosporales</taxon>
        <taxon>Streptomycetaceae</taxon>
        <taxon>Streptomyces</taxon>
    </lineage>
</organism>
<name>A0ABR6ED06_9ACTN</name>
<feature type="compositionally biased region" description="Gly residues" evidence="1">
    <location>
        <begin position="61"/>
        <end position="74"/>
    </location>
</feature>
<accession>A0ABR6ED06</accession>
<proteinExistence type="predicted"/>
<dbReference type="GO" id="GO:0016853">
    <property type="term" value="F:isomerase activity"/>
    <property type="evidence" value="ECO:0007669"/>
    <property type="project" value="UniProtKB-KW"/>
</dbReference>
<feature type="region of interest" description="Disordered" evidence="1">
    <location>
        <begin position="61"/>
        <end position="89"/>
    </location>
</feature>
<dbReference type="Pfam" id="PF11716">
    <property type="entry name" value="MDMPI_N"/>
    <property type="match status" value="1"/>
</dbReference>
<gene>
    <name evidence="3" type="ORF">GL263_06495</name>
</gene>
<dbReference type="SUPFAM" id="SSF109854">
    <property type="entry name" value="DinB/YfiT-like putative metalloenzymes"/>
    <property type="match status" value="1"/>
</dbReference>